<dbReference type="GO" id="GO:0005524">
    <property type="term" value="F:ATP binding"/>
    <property type="evidence" value="ECO:0007669"/>
    <property type="project" value="UniProtKB-KW"/>
</dbReference>
<keyword evidence="2" id="KW-0067">ATP-binding</keyword>
<dbReference type="GO" id="GO:0016887">
    <property type="term" value="F:ATP hydrolysis activity"/>
    <property type="evidence" value="ECO:0007669"/>
    <property type="project" value="InterPro"/>
</dbReference>
<evidence type="ECO:0000313" key="6">
    <source>
        <dbReference type="EMBL" id="AKI99300.1"/>
    </source>
</evidence>
<dbReference type="Pfam" id="PF00004">
    <property type="entry name" value="AAA"/>
    <property type="match status" value="1"/>
</dbReference>
<reference evidence="7 9" key="2">
    <citation type="submission" date="2018-08" db="EMBL/GenBank/DDBJ databases">
        <title>Genomic Encyclopedia of Archaeal and Bacterial Type Strains, Phase II (KMG-II): from individual species to whole genera.</title>
        <authorList>
            <person name="Goeker M."/>
        </authorList>
    </citation>
    <scope>NUCLEOTIDE SEQUENCE [LARGE SCALE GENOMIC DNA]</scope>
    <source>
        <strain evidence="7 9">DSM 2261</strain>
    </source>
</reference>
<dbReference type="EMBL" id="CP011509">
    <property type="protein sequence ID" value="AKI99300.1"/>
    <property type="molecule type" value="Genomic_DNA"/>
</dbReference>
<dbReference type="Proteomes" id="UP000035579">
    <property type="component" value="Chromosome"/>
</dbReference>
<dbReference type="EMBL" id="QUMU01000024">
    <property type="protein sequence ID" value="REG15439.1"/>
    <property type="molecule type" value="Genomic_DNA"/>
</dbReference>
<dbReference type="InterPro" id="IPR052381">
    <property type="entry name" value="AAA_domain_protein"/>
</dbReference>
<dbReference type="SUPFAM" id="SSF52540">
    <property type="entry name" value="P-loop containing nucleoside triphosphate hydrolases"/>
    <property type="match status" value="1"/>
</dbReference>
<evidence type="ECO:0000256" key="3">
    <source>
        <dbReference type="ARBA" id="ARBA00038088"/>
    </source>
</evidence>
<accession>A0AAC8Q1W5</accession>
<reference evidence="6 8" key="1">
    <citation type="submission" date="2015-05" db="EMBL/GenBank/DDBJ databases">
        <title>Genome assembly of Archangium gephyra DSM 2261.</title>
        <authorList>
            <person name="Sharma G."/>
            <person name="Subramanian S."/>
        </authorList>
    </citation>
    <scope>NUCLEOTIDE SEQUENCE [LARGE SCALE GENOMIC DNA]</scope>
    <source>
        <strain evidence="6 8">DSM 2261</strain>
    </source>
</reference>
<dbReference type="InterPro" id="IPR003959">
    <property type="entry name" value="ATPase_AAA_core"/>
</dbReference>
<evidence type="ECO:0000313" key="7">
    <source>
        <dbReference type="EMBL" id="REG15439.1"/>
    </source>
</evidence>
<protein>
    <recommendedName>
        <fullName evidence="4">Uncharacterized AAA domain-containing protein ycf46</fullName>
    </recommendedName>
</protein>
<dbReference type="InterPro" id="IPR003593">
    <property type="entry name" value="AAA+_ATPase"/>
</dbReference>
<comment type="similarity">
    <text evidence="3">Belongs to the AAA ATPase family. Highly divergent.</text>
</comment>
<dbReference type="Gene3D" id="3.40.50.300">
    <property type="entry name" value="P-loop containing nucleotide triphosphate hydrolases"/>
    <property type="match status" value="1"/>
</dbReference>
<evidence type="ECO:0000256" key="2">
    <source>
        <dbReference type="ARBA" id="ARBA00022840"/>
    </source>
</evidence>
<dbReference type="PANTHER" id="PTHR42960:SF1">
    <property type="entry name" value="YCF46 PROTEIN"/>
    <property type="match status" value="1"/>
</dbReference>
<dbReference type="RefSeq" id="WP_211276468.1">
    <property type="nucleotide sequence ID" value="NZ_CP011509.1"/>
</dbReference>
<organism evidence="6 8">
    <name type="scientific">Archangium gephyra</name>
    <dbReference type="NCBI Taxonomy" id="48"/>
    <lineage>
        <taxon>Bacteria</taxon>
        <taxon>Pseudomonadati</taxon>
        <taxon>Myxococcota</taxon>
        <taxon>Myxococcia</taxon>
        <taxon>Myxococcales</taxon>
        <taxon>Cystobacterineae</taxon>
        <taxon>Archangiaceae</taxon>
        <taxon>Archangium</taxon>
    </lineage>
</organism>
<dbReference type="CDD" id="cd19507">
    <property type="entry name" value="RecA-like_Ycf46-like"/>
    <property type="match status" value="1"/>
</dbReference>
<evidence type="ECO:0000313" key="8">
    <source>
        <dbReference type="Proteomes" id="UP000035579"/>
    </source>
</evidence>
<evidence type="ECO:0000256" key="1">
    <source>
        <dbReference type="ARBA" id="ARBA00022741"/>
    </source>
</evidence>
<dbReference type="AlphaFoldDB" id="A0AAC8Q1W5"/>
<evidence type="ECO:0000256" key="4">
    <source>
        <dbReference type="ARBA" id="ARBA00040480"/>
    </source>
</evidence>
<dbReference type="SMART" id="SM00382">
    <property type="entry name" value="AAA"/>
    <property type="match status" value="1"/>
</dbReference>
<name>A0AAC8Q1W5_9BACT</name>
<dbReference type="Gene3D" id="1.10.8.60">
    <property type="match status" value="1"/>
</dbReference>
<keyword evidence="9" id="KW-1185">Reference proteome</keyword>
<evidence type="ECO:0000313" key="9">
    <source>
        <dbReference type="Proteomes" id="UP000256345"/>
    </source>
</evidence>
<dbReference type="InterPro" id="IPR027417">
    <property type="entry name" value="P-loop_NTPase"/>
</dbReference>
<evidence type="ECO:0000259" key="5">
    <source>
        <dbReference type="SMART" id="SM00382"/>
    </source>
</evidence>
<gene>
    <name evidence="6" type="ORF">AA314_00927</name>
    <name evidence="7" type="ORF">ATI61_12424</name>
</gene>
<keyword evidence="1" id="KW-0547">Nucleotide-binding</keyword>
<sequence>MVSSPALPRPGSSSAPWLEELDILIRARYPLLYLVSWEEHRVDSLLADMARAHGKVLLSWSISRGLRYLGGSRGPALPEDTRSPIDALAAIEKLSEPSLVVLKDFHPYLEEKSVVRALRELAHALKSTFTTVILLSPTLVIPTELEKEVSVLDVPLPGFQELMNLLKEIVAVVRRGNKATIDLSREQAAQLIQAAQGLTLSEAENAFAKAIAHDGKLSAEDIRRVQDEKRQVIRKSGLLEYYPPEQDLGHVGGLQNLKQWLTQRTAAFGERARQFGLPEPRGLLLLGVQGCGKSLTSKAIAAHWNLPLLRLDMGRIFSGLVGSSEENLRKAIHVAESIAPVVLWVDEIEKGLSGVASSGTTDGGVTARVFGTLLTWLQEKTSPVFVVATANRIEGLPPELLRKGRFDEIFFIDLPEAAERRDIFRIHLQRRKRDPAAFDLNTLASLAENFSGAEIEQAIIAALYEAFGQGVELEQRHIAGALQETVPLAVTMRDDIVRLRDWARGRTRPASSSASARKE</sequence>
<dbReference type="PANTHER" id="PTHR42960">
    <property type="entry name" value="YCF46 PROTEIN"/>
    <property type="match status" value="1"/>
</dbReference>
<feature type="domain" description="AAA+ ATPase" evidence="5">
    <location>
        <begin position="279"/>
        <end position="416"/>
    </location>
</feature>
<dbReference type="Proteomes" id="UP000256345">
    <property type="component" value="Unassembled WGS sequence"/>
</dbReference>
<proteinExistence type="inferred from homology"/>
<dbReference type="KEGG" id="age:AA314_00927"/>